<dbReference type="AlphaFoldDB" id="A0A7R9G9X5"/>
<dbReference type="InterPro" id="IPR001806">
    <property type="entry name" value="Small_GTPase"/>
</dbReference>
<dbReference type="SMART" id="SM00173">
    <property type="entry name" value="RAS"/>
    <property type="match status" value="1"/>
</dbReference>
<evidence type="ECO:0000313" key="5">
    <source>
        <dbReference type="Proteomes" id="UP000678499"/>
    </source>
</evidence>
<dbReference type="Gene3D" id="1.10.287.110">
    <property type="entry name" value="DnaJ domain"/>
    <property type="match status" value="1"/>
</dbReference>
<dbReference type="GO" id="GO:0005525">
    <property type="term" value="F:GTP binding"/>
    <property type="evidence" value="ECO:0007669"/>
    <property type="project" value="UniProtKB-KW"/>
</dbReference>
<reference evidence="4" key="1">
    <citation type="submission" date="2020-11" db="EMBL/GenBank/DDBJ databases">
        <authorList>
            <person name="Tran Van P."/>
        </authorList>
    </citation>
    <scope>NUCLEOTIDE SEQUENCE</scope>
</reference>
<dbReference type="CDD" id="cd06257">
    <property type="entry name" value="DnaJ"/>
    <property type="match status" value="1"/>
</dbReference>
<dbReference type="PROSITE" id="PS50076">
    <property type="entry name" value="DNAJ_2"/>
    <property type="match status" value="1"/>
</dbReference>
<dbReference type="SUPFAM" id="SSF46565">
    <property type="entry name" value="Chaperone J-domain"/>
    <property type="match status" value="1"/>
</dbReference>
<dbReference type="PANTHER" id="PTHR47977">
    <property type="entry name" value="RAS-RELATED PROTEIN RAB"/>
    <property type="match status" value="1"/>
</dbReference>
<dbReference type="Pfam" id="PF00226">
    <property type="entry name" value="DnaJ"/>
    <property type="match status" value="1"/>
</dbReference>
<evidence type="ECO:0000313" key="4">
    <source>
        <dbReference type="EMBL" id="CAD7272939.1"/>
    </source>
</evidence>
<protein>
    <recommendedName>
        <fullName evidence="3">J domain-containing protein</fullName>
    </recommendedName>
</protein>
<keyword evidence="2" id="KW-0342">GTP-binding</keyword>
<evidence type="ECO:0000259" key="3">
    <source>
        <dbReference type="PROSITE" id="PS50076"/>
    </source>
</evidence>
<organism evidence="4">
    <name type="scientific">Notodromas monacha</name>
    <dbReference type="NCBI Taxonomy" id="399045"/>
    <lineage>
        <taxon>Eukaryota</taxon>
        <taxon>Metazoa</taxon>
        <taxon>Ecdysozoa</taxon>
        <taxon>Arthropoda</taxon>
        <taxon>Crustacea</taxon>
        <taxon>Oligostraca</taxon>
        <taxon>Ostracoda</taxon>
        <taxon>Podocopa</taxon>
        <taxon>Podocopida</taxon>
        <taxon>Cypridocopina</taxon>
        <taxon>Cypridoidea</taxon>
        <taxon>Cyprididae</taxon>
        <taxon>Notodromas</taxon>
    </lineage>
</organism>
<evidence type="ECO:0000256" key="1">
    <source>
        <dbReference type="ARBA" id="ARBA00022741"/>
    </source>
</evidence>
<accession>A0A7R9G9X5</accession>
<feature type="domain" description="J" evidence="3">
    <location>
        <begin position="203"/>
        <end position="259"/>
    </location>
</feature>
<dbReference type="PRINTS" id="PR00625">
    <property type="entry name" value="JDOMAIN"/>
</dbReference>
<dbReference type="SMART" id="SM00174">
    <property type="entry name" value="RHO"/>
    <property type="match status" value="1"/>
</dbReference>
<keyword evidence="5" id="KW-1185">Reference proteome</keyword>
<dbReference type="Proteomes" id="UP000678499">
    <property type="component" value="Unassembled WGS sequence"/>
</dbReference>
<evidence type="ECO:0000256" key="2">
    <source>
        <dbReference type="ARBA" id="ARBA00023134"/>
    </source>
</evidence>
<dbReference type="InterPro" id="IPR050227">
    <property type="entry name" value="Rab"/>
</dbReference>
<dbReference type="Gene3D" id="3.40.50.300">
    <property type="entry name" value="P-loop containing nucleotide triphosphate hydrolases"/>
    <property type="match status" value="1"/>
</dbReference>
<dbReference type="InterPro" id="IPR036869">
    <property type="entry name" value="J_dom_sf"/>
</dbReference>
<dbReference type="InterPro" id="IPR001623">
    <property type="entry name" value="DnaJ_domain"/>
</dbReference>
<gene>
    <name evidence="4" type="ORF">NMOB1V02_LOCUS850</name>
</gene>
<sequence>MNREAAEVAVLGDCGVGKTSLLKRLAESRITARYEPTVGSDLLSLTPVIDGKTYRVFVHDFSGAPEFKLLRSELAQNVSGVVIVVDLRSDHAKSSVSSWFSELEAFKRPAKNPLVLICANNFTERQEKRAEVVALARSKCWDYCECSPTSSNVSQLFHTFFKKVVNSSQISPKSELKDFSTVPRTFGSAEAREALRRIVLGATPYEKLGLRPGASKDDINKAYKKLAMLLHPDKTDLVGAEEAFKALNAARNSLLPGSGTTTSG</sequence>
<dbReference type="PRINTS" id="PR00449">
    <property type="entry name" value="RASTRNSFRMNG"/>
</dbReference>
<dbReference type="SMART" id="SM00175">
    <property type="entry name" value="RAB"/>
    <property type="match status" value="1"/>
</dbReference>
<dbReference type="EMBL" id="CAJPEX010000077">
    <property type="protein sequence ID" value="CAG0913091.1"/>
    <property type="molecule type" value="Genomic_DNA"/>
</dbReference>
<dbReference type="InterPro" id="IPR027417">
    <property type="entry name" value="P-loop_NTPase"/>
</dbReference>
<dbReference type="GO" id="GO:0003924">
    <property type="term" value="F:GTPase activity"/>
    <property type="evidence" value="ECO:0007669"/>
    <property type="project" value="InterPro"/>
</dbReference>
<dbReference type="SUPFAM" id="SSF52540">
    <property type="entry name" value="P-loop containing nucleoside triphosphate hydrolases"/>
    <property type="match status" value="1"/>
</dbReference>
<dbReference type="EMBL" id="OA882114">
    <property type="protein sequence ID" value="CAD7272939.1"/>
    <property type="molecule type" value="Genomic_DNA"/>
</dbReference>
<dbReference type="PROSITE" id="PS51419">
    <property type="entry name" value="RAB"/>
    <property type="match status" value="1"/>
</dbReference>
<keyword evidence="1" id="KW-0547">Nucleotide-binding</keyword>
<name>A0A7R9G9X5_9CRUS</name>
<dbReference type="Pfam" id="PF00071">
    <property type="entry name" value="Ras"/>
    <property type="match status" value="1"/>
</dbReference>
<dbReference type="SMART" id="SM00271">
    <property type="entry name" value="DnaJ"/>
    <property type="match status" value="1"/>
</dbReference>
<proteinExistence type="predicted"/>
<dbReference type="OrthoDB" id="8830751at2759"/>
<dbReference type="CDD" id="cd00154">
    <property type="entry name" value="Rab"/>
    <property type="match status" value="1"/>
</dbReference>